<name>A0ABZ2LST8_9BACT</name>
<evidence type="ECO:0000256" key="3">
    <source>
        <dbReference type="ARBA" id="ARBA00023125"/>
    </source>
</evidence>
<dbReference type="Pfam" id="PF03466">
    <property type="entry name" value="LysR_substrate"/>
    <property type="match status" value="1"/>
</dbReference>
<dbReference type="Gene3D" id="1.10.10.10">
    <property type="entry name" value="Winged helix-like DNA-binding domain superfamily/Winged helix DNA-binding domain"/>
    <property type="match status" value="1"/>
</dbReference>
<keyword evidence="4" id="KW-0804">Transcription</keyword>
<dbReference type="InterPro" id="IPR036388">
    <property type="entry name" value="WH-like_DNA-bd_sf"/>
</dbReference>
<evidence type="ECO:0000256" key="1">
    <source>
        <dbReference type="ARBA" id="ARBA00009437"/>
    </source>
</evidence>
<proteinExistence type="inferred from homology"/>
<keyword evidence="7" id="KW-1185">Reference proteome</keyword>
<gene>
    <name evidence="6" type="ORF">LZC94_39940</name>
</gene>
<sequence length="298" mass="32864">MDRFRALAWYCKVVELEGISDAARALRVSKAAVSKSLALLESELGVHLLHRTTRTVKPTPTGRIVYQRARNVLEQMRELEAAANAEKAEPAGILRVTASVAFGLLHLREHIAAFLQAYPAVRIELVLTDRYTRLAEEGFDVAIRVTRALDNEDVVAIPLATTRMIACASPDYLKRAGRPRSPRDLVRHTCMSYGAPGTTGRVAWRFDDEAVLVDPVVRVDSSVLLRDLTRSGAGISFLLSFVCGSDLQSGALVPLFPKAKTEESTVFAIYPSPGHATAKIRAFIRFLQDAYRNTGDWT</sequence>
<reference evidence="6 7" key="1">
    <citation type="submission" date="2021-12" db="EMBL/GenBank/DDBJ databases">
        <title>Discovery of the Pendulisporaceae a myxobacterial family with distinct sporulation behavior and unique specialized metabolism.</title>
        <authorList>
            <person name="Garcia R."/>
            <person name="Popoff A."/>
            <person name="Bader C.D."/>
            <person name="Loehr J."/>
            <person name="Walesch S."/>
            <person name="Walt C."/>
            <person name="Boldt J."/>
            <person name="Bunk B."/>
            <person name="Haeckl F.J.F.P.J."/>
            <person name="Gunesch A.P."/>
            <person name="Birkelbach J."/>
            <person name="Nuebel U."/>
            <person name="Pietschmann T."/>
            <person name="Bach T."/>
            <person name="Mueller R."/>
        </authorList>
    </citation>
    <scope>NUCLEOTIDE SEQUENCE [LARGE SCALE GENOMIC DNA]</scope>
    <source>
        <strain evidence="6 7">MSr11954</strain>
    </source>
</reference>
<evidence type="ECO:0000313" key="7">
    <source>
        <dbReference type="Proteomes" id="UP001370348"/>
    </source>
</evidence>
<dbReference type="CDD" id="cd08422">
    <property type="entry name" value="PBP2_CrgA_like"/>
    <property type="match status" value="1"/>
</dbReference>
<dbReference type="InterPro" id="IPR000847">
    <property type="entry name" value="LysR_HTH_N"/>
</dbReference>
<dbReference type="SUPFAM" id="SSF53850">
    <property type="entry name" value="Periplasmic binding protein-like II"/>
    <property type="match status" value="1"/>
</dbReference>
<dbReference type="PROSITE" id="PS50931">
    <property type="entry name" value="HTH_LYSR"/>
    <property type="match status" value="1"/>
</dbReference>
<feature type="domain" description="HTH lysR-type" evidence="5">
    <location>
        <begin position="1"/>
        <end position="59"/>
    </location>
</feature>
<protein>
    <submittedName>
        <fullName evidence="6">LysR family transcriptional regulator</fullName>
    </submittedName>
</protein>
<dbReference type="InterPro" id="IPR036390">
    <property type="entry name" value="WH_DNA-bd_sf"/>
</dbReference>
<dbReference type="SUPFAM" id="SSF46785">
    <property type="entry name" value="Winged helix' DNA-binding domain"/>
    <property type="match status" value="1"/>
</dbReference>
<dbReference type="PANTHER" id="PTHR30537:SF5">
    <property type="entry name" value="HTH-TYPE TRANSCRIPTIONAL ACTIVATOR TTDR-RELATED"/>
    <property type="match status" value="1"/>
</dbReference>
<dbReference type="InterPro" id="IPR058163">
    <property type="entry name" value="LysR-type_TF_proteobact-type"/>
</dbReference>
<dbReference type="Gene3D" id="3.40.190.290">
    <property type="match status" value="1"/>
</dbReference>
<dbReference type="PANTHER" id="PTHR30537">
    <property type="entry name" value="HTH-TYPE TRANSCRIPTIONAL REGULATOR"/>
    <property type="match status" value="1"/>
</dbReference>
<dbReference type="RefSeq" id="WP_394823606.1">
    <property type="nucleotide sequence ID" value="NZ_CP089984.1"/>
</dbReference>
<evidence type="ECO:0000259" key="5">
    <source>
        <dbReference type="PROSITE" id="PS50931"/>
    </source>
</evidence>
<comment type="similarity">
    <text evidence="1">Belongs to the LysR transcriptional regulatory family.</text>
</comment>
<dbReference type="Proteomes" id="UP001370348">
    <property type="component" value="Chromosome"/>
</dbReference>
<dbReference type="Pfam" id="PF00126">
    <property type="entry name" value="HTH_1"/>
    <property type="match status" value="1"/>
</dbReference>
<organism evidence="6 7">
    <name type="scientific">Pendulispora albinea</name>
    <dbReference type="NCBI Taxonomy" id="2741071"/>
    <lineage>
        <taxon>Bacteria</taxon>
        <taxon>Pseudomonadati</taxon>
        <taxon>Myxococcota</taxon>
        <taxon>Myxococcia</taxon>
        <taxon>Myxococcales</taxon>
        <taxon>Sorangiineae</taxon>
        <taxon>Pendulisporaceae</taxon>
        <taxon>Pendulispora</taxon>
    </lineage>
</organism>
<evidence type="ECO:0000256" key="4">
    <source>
        <dbReference type="ARBA" id="ARBA00023163"/>
    </source>
</evidence>
<evidence type="ECO:0000313" key="6">
    <source>
        <dbReference type="EMBL" id="WXB13989.1"/>
    </source>
</evidence>
<keyword evidence="3" id="KW-0238">DNA-binding</keyword>
<dbReference type="EMBL" id="CP089984">
    <property type="protein sequence ID" value="WXB13989.1"/>
    <property type="molecule type" value="Genomic_DNA"/>
</dbReference>
<accession>A0ABZ2LST8</accession>
<dbReference type="InterPro" id="IPR005119">
    <property type="entry name" value="LysR_subst-bd"/>
</dbReference>
<keyword evidence="2" id="KW-0805">Transcription regulation</keyword>
<evidence type="ECO:0000256" key="2">
    <source>
        <dbReference type="ARBA" id="ARBA00023015"/>
    </source>
</evidence>